<sequence>LPDFGLVDAYLPSRCPSEYRDLNLSQNNKNVLDGCSSKERRSSFNFKVSGLFTCDRDGKANRRISSFTTRWHRNNKTTLIRKSLLLHVYTVSQSLSNTVSFIPDGEKFEQ</sequence>
<organism evidence="1 2">
    <name type="scientific">Toxocara canis</name>
    <name type="common">Canine roundworm</name>
    <dbReference type="NCBI Taxonomy" id="6265"/>
    <lineage>
        <taxon>Eukaryota</taxon>
        <taxon>Metazoa</taxon>
        <taxon>Ecdysozoa</taxon>
        <taxon>Nematoda</taxon>
        <taxon>Chromadorea</taxon>
        <taxon>Rhabditida</taxon>
        <taxon>Spirurina</taxon>
        <taxon>Ascaridomorpha</taxon>
        <taxon>Ascaridoidea</taxon>
        <taxon>Toxocaridae</taxon>
        <taxon>Toxocara</taxon>
    </lineage>
</organism>
<reference evidence="2" key="1">
    <citation type="submission" date="2016-06" db="UniProtKB">
        <authorList>
            <consortium name="WormBaseParasite"/>
        </authorList>
    </citation>
    <scope>IDENTIFICATION</scope>
</reference>
<keyword evidence="1" id="KW-1185">Reference proteome</keyword>
<evidence type="ECO:0000313" key="1">
    <source>
        <dbReference type="Proteomes" id="UP000050794"/>
    </source>
</evidence>
<proteinExistence type="predicted"/>
<dbReference type="Proteomes" id="UP000050794">
    <property type="component" value="Unassembled WGS sequence"/>
</dbReference>
<protein>
    <submittedName>
        <fullName evidence="2">ZP domain-containing protein</fullName>
    </submittedName>
</protein>
<evidence type="ECO:0000313" key="2">
    <source>
        <dbReference type="WBParaSite" id="TCNE_0001398101-mRNA-1"/>
    </source>
</evidence>
<accession>A0A183UZR1</accession>
<dbReference type="AlphaFoldDB" id="A0A183UZR1"/>
<dbReference type="WBParaSite" id="TCNE_0001398101-mRNA-1">
    <property type="protein sequence ID" value="TCNE_0001398101-mRNA-1"/>
    <property type="gene ID" value="TCNE_0001398101"/>
</dbReference>
<name>A0A183UZR1_TOXCA</name>